<feature type="region of interest" description="Disordered" evidence="1">
    <location>
        <begin position="257"/>
        <end position="285"/>
    </location>
</feature>
<dbReference type="Proteomes" id="UP001432027">
    <property type="component" value="Unassembled WGS sequence"/>
</dbReference>
<dbReference type="InterPro" id="IPR036034">
    <property type="entry name" value="PDZ_sf"/>
</dbReference>
<dbReference type="Gene3D" id="2.30.42.10">
    <property type="match status" value="1"/>
</dbReference>
<dbReference type="SUPFAM" id="SSF50156">
    <property type="entry name" value="PDZ domain-like"/>
    <property type="match status" value="1"/>
</dbReference>
<sequence length="589" mass="65549">AQQESMQQLLQQDRSRRDVPAAIEEASVNDDLENDFTETLFESLKTPNMFPNPREIGNSGNVVPGDIEPGLLPLQPSFEEIMAALIDEEFDSADLPESLAPTAPWKGGIVHPPSYDARAQQESMQQLLQQDRQCREGDAIKTVDDASMSVAPEQFKDRCEHCDCIFLGQETLDLHVQLKHAELVPIVTPVARTVTDVVPAKIHSVVPKWEKYPENCKRCILTAKFTAYGPEYMEKHLLEKHALFASASQLQQAAANASAAPTSARDDVSVEDALDSSPAADSFDISDNVNRRKKLAEEKETALKGRDERIATLEDDLRHCLKELSVKEAEVEKLKTQSEESEERKSEEESSIGNDQNGLLSGVKVEDDSENVHASPIDFKNCMEKTKKELGQMKQYQWFTLCVLMLDILLSLIGISSLVYCVLTARMCTFSMVLINAAAGAYTADNYKNLSWVHVLMMVISFVWFVFGASADNVTWFCKSLMALICGYIMANDNAKIIDPEIEQIITIETESLKAFGVFSYNDVNDQITITKVKSGSSADQKGLKKGDEIVQLNGMVFDGVSQEFARTLIKGIRGPATMILRRKVKMFP</sequence>
<evidence type="ECO:0000259" key="3">
    <source>
        <dbReference type="PROSITE" id="PS50106"/>
    </source>
</evidence>
<dbReference type="InterPro" id="IPR001478">
    <property type="entry name" value="PDZ"/>
</dbReference>
<dbReference type="SMART" id="SM00228">
    <property type="entry name" value="PDZ"/>
    <property type="match status" value="1"/>
</dbReference>
<name>A0AAV5SWV4_9BILA</name>
<evidence type="ECO:0000256" key="1">
    <source>
        <dbReference type="SAM" id="MobiDB-lite"/>
    </source>
</evidence>
<reference evidence="4" key="1">
    <citation type="submission" date="2023-10" db="EMBL/GenBank/DDBJ databases">
        <title>Genome assembly of Pristionchus species.</title>
        <authorList>
            <person name="Yoshida K."/>
            <person name="Sommer R.J."/>
        </authorList>
    </citation>
    <scope>NUCLEOTIDE SEQUENCE</scope>
    <source>
        <strain evidence="4">RS0144</strain>
    </source>
</reference>
<feature type="region of interest" description="Disordered" evidence="1">
    <location>
        <begin position="331"/>
        <end position="360"/>
    </location>
</feature>
<feature type="compositionally biased region" description="Basic and acidic residues" evidence="1">
    <location>
        <begin position="331"/>
        <end position="348"/>
    </location>
</feature>
<dbReference type="Pfam" id="PF00595">
    <property type="entry name" value="PDZ"/>
    <property type="match status" value="1"/>
</dbReference>
<evidence type="ECO:0000313" key="4">
    <source>
        <dbReference type="EMBL" id="GMS87620.1"/>
    </source>
</evidence>
<dbReference type="AlphaFoldDB" id="A0AAV5SWV4"/>
<proteinExistence type="predicted"/>
<keyword evidence="2" id="KW-0472">Membrane</keyword>
<keyword evidence="2" id="KW-1133">Transmembrane helix</keyword>
<feature type="transmembrane region" description="Helical" evidence="2">
    <location>
        <begin position="398"/>
        <end position="420"/>
    </location>
</feature>
<keyword evidence="5" id="KW-1185">Reference proteome</keyword>
<dbReference type="CDD" id="cd00136">
    <property type="entry name" value="PDZ_canonical"/>
    <property type="match status" value="1"/>
</dbReference>
<dbReference type="PROSITE" id="PS00028">
    <property type="entry name" value="ZINC_FINGER_C2H2_1"/>
    <property type="match status" value="1"/>
</dbReference>
<feature type="domain" description="PDZ" evidence="3">
    <location>
        <begin position="505"/>
        <end position="585"/>
    </location>
</feature>
<feature type="non-terminal residue" evidence="4">
    <location>
        <position position="1"/>
    </location>
</feature>
<dbReference type="InterPro" id="IPR013087">
    <property type="entry name" value="Znf_C2H2_type"/>
</dbReference>
<evidence type="ECO:0000256" key="2">
    <source>
        <dbReference type="SAM" id="Phobius"/>
    </source>
</evidence>
<keyword evidence="2" id="KW-0812">Transmembrane</keyword>
<dbReference type="EMBL" id="BTSX01000003">
    <property type="protein sequence ID" value="GMS87620.1"/>
    <property type="molecule type" value="Genomic_DNA"/>
</dbReference>
<gene>
    <name evidence="4" type="ORF">PENTCL1PPCAC_9795</name>
</gene>
<organism evidence="4 5">
    <name type="scientific">Pristionchus entomophagus</name>
    <dbReference type="NCBI Taxonomy" id="358040"/>
    <lineage>
        <taxon>Eukaryota</taxon>
        <taxon>Metazoa</taxon>
        <taxon>Ecdysozoa</taxon>
        <taxon>Nematoda</taxon>
        <taxon>Chromadorea</taxon>
        <taxon>Rhabditida</taxon>
        <taxon>Rhabditina</taxon>
        <taxon>Diplogasteromorpha</taxon>
        <taxon>Diplogasteroidea</taxon>
        <taxon>Neodiplogasteridae</taxon>
        <taxon>Pristionchus</taxon>
    </lineage>
</organism>
<comment type="caution">
    <text evidence="4">The sequence shown here is derived from an EMBL/GenBank/DDBJ whole genome shotgun (WGS) entry which is preliminary data.</text>
</comment>
<feature type="transmembrane region" description="Helical" evidence="2">
    <location>
        <begin position="450"/>
        <end position="467"/>
    </location>
</feature>
<accession>A0AAV5SWV4</accession>
<dbReference type="PROSITE" id="PS50106">
    <property type="entry name" value="PDZ"/>
    <property type="match status" value="1"/>
</dbReference>
<protein>
    <recommendedName>
        <fullName evidence="3">PDZ domain-containing protein</fullName>
    </recommendedName>
</protein>
<evidence type="ECO:0000313" key="5">
    <source>
        <dbReference type="Proteomes" id="UP001432027"/>
    </source>
</evidence>